<dbReference type="RefSeq" id="WP_191163050.1">
    <property type="nucleotide sequence ID" value="NZ_JACWMX010000003.1"/>
</dbReference>
<sequence>MELTKDFKVNNFDLLRFLAATQVIFDHYYQHLNIPLSQFGLDVLYLFPGVPVFFVISGFLISASYERNNSIKTYIKNRLLRIYPALWACIIISIIVITITGVSFIYWETLLWLPVQFVGLIYTPQFLKGYGFGSYNGSLWTIPLELQFYVCLPLCYILAPKKGTTYWFIALFVLFAMASALVKMPGFTAHIEKLITYSFVPHFYLFLAGVILQRIQLYKQKLIRGKALYWIIIYAVYSLTLSTTIEITAFTLIKNIILAFSVISLAYSKPLLAKKLLGGNDISYGIYIYHGLILTVMIQEKITINLPVLILTTYAAACLSWVLVERPFLKRKERTIRSQPGG</sequence>
<comment type="caution">
    <text evidence="3">The sequence shown here is derived from an EMBL/GenBank/DDBJ whole genome shotgun (WGS) entry which is preliminary data.</text>
</comment>
<keyword evidence="3" id="KW-0012">Acyltransferase</keyword>
<evidence type="ECO:0000313" key="4">
    <source>
        <dbReference type="Proteomes" id="UP000619078"/>
    </source>
</evidence>
<proteinExistence type="predicted"/>
<dbReference type="InterPro" id="IPR050879">
    <property type="entry name" value="Acyltransferase_3"/>
</dbReference>
<feature type="transmembrane region" description="Helical" evidence="1">
    <location>
        <begin position="139"/>
        <end position="159"/>
    </location>
</feature>
<evidence type="ECO:0000259" key="2">
    <source>
        <dbReference type="Pfam" id="PF01757"/>
    </source>
</evidence>
<evidence type="ECO:0000256" key="1">
    <source>
        <dbReference type="SAM" id="Phobius"/>
    </source>
</evidence>
<evidence type="ECO:0000313" key="3">
    <source>
        <dbReference type="EMBL" id="MBD1393320.1"/>
    </source>
</evidence>
<feature type="transmembrane region" description="Helical" evidence="1">
    <location>
        <begin position="304"/>
        <end position="324"/>
    </location>
</feature>
<feature type="transmembrane region" description="Helical" evidence="1">
    <location>
        <begin position="251"/>
        <end position="268"/>
    </location>
</feature>
<accession>A0A926NRD2</accession>
<dbReference type="PANTHER" id="PTHR23028">
    <property type="entry name" value="ACETYLTRANSFERASE"/>
    <property type="match status" value="1"/>
</dbReference>
<protein>
    <submittedName>
        <fullName evidence="3">Acyltransferase</fullName>
    </submittedName>
</protein>
<keyword evidence="1" id="KW-1133">Transmembrane helix</keyword>
<reference evidence="3" key="1">
    <citation type="submission" date="2020-09" db="EMBL/GenBank/DDBJ databases">
        <title>Novel species of Mucilaginibacter isolated from a glacier on the Tibetan Plateau.</title>
        <authorList>
            <person name="Liu Q."/>
            <person name="Xin Y.-H."/>
        </authorList>
    </citation>
    <scope>NUCLEOTIDE SEQUENCE</scope>
    <source>
        <strain evidence="3">ZB1P21</strain>
    </source>
</reference>
<dbReference type="InterPro" id="IPR002656">
    <property type="entry name" value="Acyl_transf_3_dom"/>
</dbReference>
<keyword evidence="4" id="KW-1185">Reference proteome</keyword>
<dbReference type="PANTHER" id="PTHR23028:SF53">
    <property type="entry name" value="ACYL_TRANSF_3 DOMAIN-CONTAINING PROTEIN"/>
    <property type="match status" value="1"/>
</dbReference>
<name>A0A926NRD2_9SPHI</name>
<dbReference type="GO" id="GO:0016747">
    <property type="term" value="F:acyltransferase activity, transferring groups other than amino-acyl groups"/>
    <property type="evidence" value="ECO:0007669"/>
    <property type="project" value="InterPro"/>
</dbReference>
<feature type="transmembrane region" description="Helical" evidence="1">
    <location>
        <begin position="166"/>
        <end position="182"/>
    </location>
</feature>
<feature type="transmembrane region" description="Helical" evidence="1">
    <location>
        <begin position="227"/>
        <end position="245"/>
    </location>
</feature>
<keyword evidence="1" id="KW-0472">Membrane</keyword>
<feature type="transmembrane region" description="Helical" evidence="1">
    <location>
        <begin position="194"/>
        <end position="215"/>
    </location>
</feature>
<dbReference type="Pfam" id="PF01757">
    <property type="entry name" value="Acyl_transf_3"/>
    <property type="match status" value="1"/>
</dbReference>
<feature type="transmembrane region" description="Helical" evidence="1">
    <location>
        <begin position="280"/>
        <end position="298"/>
    </location>
</feature>
<organism evidence="3 4">
    <name type="scientific">Mucilaginibacter glaciei</name>
    <dbReference type="NCBI Taxonomy" id="2772109"/>
    <lineage>
        <taxon>Bacteria</taxon>
        <taxon>Pseudomonadati</taxon>
        <taxon>Bacteroidota</taxon>
        <taxon>Sphingobacteriia</taxon>
        <taxon>Sphingobacteriales</taxon>
        <taxon>Sphingobacteriaceae</taxon>
        <taxon>Mucilaginibacter</taxon>
    </lineage>
</organism>
<feature type="transmembrane region" description="Helical" evidence="1">
    <location>
        <begin position="85"/>
        <end position="107"/>
    </location>
</feature>
<gene>
    <name evidence="3" type="ORF">IDJ76_09440</name>
</gene>
<feature type="domain" description="Acyltransferase 3" evidence="2">
    <location>
        <begin position="10"/>
        <end position="323"/>
    </location>
</feature>
<keyword evidence="1" id="KW-0812">Transmembrane</keyword>
<keyword evidence="3" id="KW-0808">Transferase</keyword>
<feature type="transmembrane region" description="Helical" evidence="1">
    <location>
        <begin position="43"/>
        <end position="65"/>
    </location>
</feature>
<dbReference type="AlphaFoldDB" id="A0A926NRD2"/>
<dbReference type="GO" id="GO:0016020">
    <property type="term" value="C:membrane"/>
    <property type="evidence" value="ECO:0007669"/>
    <property type="project" value="TreeGrafter"/>
</dbReference>
<dbReference type="Proteomes" id="UP000619078">
    <property type="component" value="Unassembled WGS sequence"/>
</dbReference>
<dbReference type="EMBL" id="JACWMX010000003">
    <property type="protein sequence ID" value="MBD1393320.1"/>
    <property type="molecule type" value="Genomic_DNA"/>
</dbReference>
<dbReference type="GO" id="GO:0000271">
    <property type="term" value="P:polysaccharide biosynthetic process"/>
    <property type="evidence" value="ECO:0007669"/>
    <property type="project" value="TreeGrafter"/>
</dbReference>